<protein>
    <recommendedName>
        <fullName evidence="2">G domain-containing protein</fullName>
    </recommendedName>
</protein>
<dbReference type="Gene3D" id="3.40.50.300">
    <property type="entry name" value="P-loop containing nucleotide triphosphate hydrolases"/>
    <property type="match status" value="1"/>
</dbReference>
<evidence type="ECO:0000256" key="1">
    <source>
        <dbReference type="SAM" id="Coils"/>
    </source>
</evidence>
<dbReference type="EMBL" id="JASNQZ010000014">
    <property type="protein sequence ID" value="KAL0948459.1"/>
    <property type="molecule type" value="Genomic_DNA"/>
</dbReference>
<dbReference type="InterPro" id="IPR027417">
    <property type="entry name" value="P-loop_NTPase"/>
</dbReference>
<feature type="coiled-coil region" evidence="1">
    <location>
        <begin position="286"/>
        <end position="313"/>
    </location>
</feature>
<evidence type="ECO:0000259" key="2">
    <source>
        <dbReference type="Pfam" id="PF01926"/>
    </source>
</evidence>
<keyword evidence="1" id="KW-0175">Coiled coil</keyword>
<proteinExistence type="predicted"/>
<organism evidence="3 4">
    <name type="scientific">Hohenbuehelia grisea</name>
    <dbReference type="NCBI Taxonomy" id="104357"/>
    <lineage>
        <taxon>Eukaryota</taxon>
        <taxon>Fungi</taxon>
        <taxon>Dikarya</taxon>
        <taxon>Basidiomycota</taxon>
        <taxon>Agaricomycotina</taxon>
        <taxon>Agaricomycetes</taxon>
        <taxon>Agaricomycetidae</taxon>
        <taxon>Agaricales</taxon>
        <taxon>Pleurotineae</taxon>
        <taxon>Pleurotaceae</taxon>
        <taxon>Hohenbuehelia</taxon>
    </lineage>
</organism>
<comment type="caution">
    <text evidence="3">The sequence shown here is derived from an EMBL/GenBank/DDBJ whole genome shotgun (WGS) entry which is preliminary data.</text>
</comment>
<feature type="domain" description="G" evidence="2">
    <location>
        <begin position="49"/>
        <end position="125"/>
    </location>
</feature>
<keyword evidence="4" id="KW-1185">Reference proteome</keyword>
<evidence type="ECO:0000313" key="4">
    <source>
        <dbReference type="Proteomes" id="UP001556367"/>
    </source>
</evidence>
<dbReference type="Pfam" id="PF01926">
    <property type="entry name" value="MMR_HSR1"/>
    <property type="match status" value="1"/>
</dbReference>
<dbReference type="SUPFAM" id="SSF52540">
    <property type="entry name" value="P-loop containing nucleoside triphosphate hydrolases"/>
    <property type="match status" value="1"/>
</dbReference>
<name>A0ABR3IYW1_9AGAR</name>
<dbReference type="InterPro" id="IPR006073">
    <property type="entry name" value="GTP-bd"/>
</dbReference>
<reference evidence="4" key="1">
    <citation type="submission" date="2024-06" db="EMBL/GenBank/DDBJ databases">
        <title>Multi-omics analyses provide insights into the biosynthesis of the anticancer antibiotic pleurotin in Hohenbuehelia grisea.</title>
        <authorList>
            <person name="Weaver J.A."/>
            <person name="Alberti F."/>
        </authorList>
    </citation>
    <scope>NUCLEOTIDE SEQUENCE [LARGE SCALE GENOMIC DNA]</scope>
    <source>
        <strain evidence="4">T-177</strain>
    </source>
</reference>
<dbReference type="Proteomes" id="UP001556367">
    <property type="component" value="Unassembled WGS sequence"/>
</dbReference>
<evidence type="ECO:0000313" key="3">
    <source>
        <dbReference type="EMBL" id="KAL0948459.1"/>
    </source>
</evidence>
<gene>
    <name evidence="3" type="ORF">HGRIS_011032</name>
</gene>
<sequence length="332" mass="37198">MSPFSPAKKKKTQKHVESQPPVSVVSVIGKFWNAISSKTAEVKTGDVIIAVVGPTGAGKSSFIKAATGHGVVGEELRACTSEVEVFKLSWPERSLLDVVFVDTPGTNDYNISDTKVLEMITQWLKITYERNTKLTAILYLHRISDNRMAGTPLGYLKAFEKLCGQNALRNIAIITTMWDEVDPETGEKRIEELRDKYWNVFVSQGAKIKRHDQGSEASAWKTIDAVLQAANKQYSDHLLQELAGLKKQLSKQDPGHRLYTRVETLVMTQQEILLKIRGAMENDTDASALESKYNKSRENLEEAVREIQSMKILVGEYILRLVSAQLGCTRIR</sequence>
<accession>A0ABR3IYW1</accession>